<keyword evidence="1" id="KW-0521">NADP</keyword>
<dbReference type="GeneID" id="80889155"/>
<gene>
    <name evidence="4" type="ORF">LMH87_001996</name>
</gene>
<accession>A0A9W8Q7N0</accession>
<dbReference type="GO" id="GO:0008677">
    <property type="term" value="F:2-dehydropantoate 2-reductase activity"/>
    <property type="evidence" value="ECO:0007669"/>
    <property type="project" value="TreeGrafter"/>
</dbReference>
<dbReference type="SUPFAM" id="SSF48179">
    <property type="entry name" value="6-phosphogluconate dehydrogenase C-terminal domain-like"/>
    <property type="match status" value="1"/>
</dbReference>
<dbReference type="Pfam" id="PF08546">
    <property type="entry name" value="ApbA_C"/>
    <property type="match status" value="1"/>
</dbReference>
<dbReference type="GO" id="GO:0050661">
    <property type="term" value="F:NADP binding"/>
    <property type="evidence" value="ECO:0007669"/>
    <property type="project" value="TreeGrafter"/>
</dbReference>
<dbReference type="EMBL" id="JAJHUN010000010">
    <property type="protein sequence ID" value="KAJ4147483.1"/>
    <property type="molecule type" value="Genomic_DNA"/>
</dbReference>
<evidence type="ECO:0000313" key="4">
    <source>
        <dbReference type="EMBL" id="KAJ4147483.1"/>
    </source>
</evidence>
<evidence type="ECO:0000313" key="5">
    <source>
        <dbReference type="Proteomes" id="UP001144673"/>
    </source>
</evidence>
<evidence type="ECO:0000256" key="2">
    <source>
        <dbReference type="ARBA" id="ARBA00023002"/>
    </source>
</evidence>
<sequence>MEALEAVKHRVDNDTTVCLMTDGLGVLEDVRQKIFSVPDKEPTFLLGNMSHKFAFNRNFDSVRQLRHGMWNITSVQRSAVMSTEQPKVETQSHFVKSLQAAKLLNTEYTPFDSWFRYKLPGVIFDSAVEPVCLLLEVPYSGLLQNASARKLISSLLEEIVSVLRLMPEIGRAEAYHQLLDLDRAQKALYRRILHHRNRESSLVQDIRRGHPVNVDYLNGYFLRRAHSLGVQVPTNKMMWDLVKAKNAIATQKRDEWVRIEETSVTPEMEDEYKTTSIY</sequence>
<name>A0A9W8Q7N0_AKAMU</name>
<reference evidence="4" key="1">
    <citation type="journal article" date="2023" name="Access Microbiol">
        <title>De-novo genome assembly for Akanthomyces muscarius, a biocontrol agent of insect agricultural pests.</title>
        <authorList>
            <person name="Erdos Z."/>
            <person name="Studholme D.J."/>
            <person name="Raymond B."/>
            <person name="Sharma M."/>
        </authorList>
    </citation>
    <scope>NUCLEOTIDE SEQUENCE</scope>
    <source>
        <strain evidence="4">Ve6</strain>
    </source>
</reference>
<evidence type="ECO:0000259" key="3">
    <source>
        <dbReference type="Pfam" id="PF08546"/>
    </source>
</evidence>
<keyword evidence="2" id="KW-0560">Oxidoreductase</keyword>
<dbReference type="KEGG" id="amus:LMH87_001996"/>
<dbReference type="AlphaFoldDB" id="A0A9W8Q7N0"/>
<dbReference type="RefSeq" id="XP_056050424.1">
    <property type="nucleotide sequence ID" value="XM_056193380.1"/>
</dbReference>
<dbReference type="PANTHER" id="PTHR43765:SF2">
    <property type="entry name" value="2-DEHYDROPANTOATE 2-REDUCTASE"/>
    <property type="match status" value="1"/>
</dbReference>
<dbReference type="PANTHER" id="PTHR43765">
    <property type="entry name" value="2-DEHYDROPANTOATE 2-REDUCTASE-RELATED"/>
    <property type="match status" value="1"/>
</dbReference>
<dbReference type="InterPro" id="IPR013752">
    <property type="entry name" value="KPA_reductase"/>
</dbReference>
<dbReference type="GO" id="GO:0005739">
    <property type="term" value="C:mitochondrion"/>
    <property type="evidence" value="ECO:0007669"/>
    <property type="project" value="TreeGrafter"/>
</dbReference>
<dbReference type="InterPro" id="IPR050838">
    <property type="entry name" value="Ketopantoate_reductase"/>
</dbReference>
<comment type="caution">
    <text evidence="4">The sequence shown here is derived from an EMBL/GenBank/DDBJ whole genome shotgun (WGS) entry which is preliminary data.</text>
</comment>
<keyword evidence="5" id="KW-1185">Reference proteome</keyword>
<organism evidence="4 5">
    <name type="scientific">Akanthomyces muscarius</name>
    <name type="common">Entomopathogenic fungus</name>
    <name type="synonym">Lecanicillium muscarium</name>
    <dbReference type="NCBI Taxonomy" id="2231603"/>
    <lineage>
        <taxon>Eukaryota</taxon>
        <taxon>Fungi</taxon>
        <taxon>Dikarya</taxon>
        <taxon>Ascomycota</taxon>
        <taxon>Pezizomycotina</taxon>
        <taxon>Sordariomycetes</taxon>
        <taxon>Hypocreomycetidae</taxon>
        <taxon>Hypocreales</taxon>
        <taxon>Cordycipitaceae</taxon>
        <taxon>Akanthomyces</taxon>
    </lineage>
</organism>
<feature type="domain" description="Ketopantoate reductase C-terminal" evidence="3">
    <location>
        <begin position="122"/>
        <end position="245"/>
    </location>
</feature>
<dbReference type="Gene3D" id="1.10.1040.10">
    <property type="entry name" value="N-(1-d-carboxylethyl)-l-norvaline Dehydrogenase, domain 2"/>
    <property type="match status" value="1"/>
</dbReference>
<protein>
    <recommendedName>
        <fullName evidence="3">Ketopantoate reductase C-terminal domain-containing protein</fullName>
    </recommendedName>
</protein>
<dbReference type="InterPro" id="IPR013328">
    <property type="entry name" value="6PGD_dom2"/>
</dbReference>
<evidence type="ECO:0000256" key="1">
    <source>
        <dbReference type="ARBA" id="ARBA00022857"/>
    </source>
</evidence>
<dbReference type="InterPro" id="IPR008927">
    <property type="entry name" value="6-PGluconate_DH-like_C_sf"/>
</dbReference>
<proteinExistence type="predicted"/>
<dbReference type="Proteomes" id="UP001144673">
    <property type="component" value="Chromosome 3"/>
</dbReference>